<protein>
    <recommendedName>
        <fullName evidence="2">DUF1985 domain-containing protein</fullName>
    </recommendedName>
</protein>
<gene>
    <name evidence="3" type="ORF">Ddye_006054</name>
</gene>
<evidence type="ECO:0000313" key="3">
    <source>
        <dbReference type="EMBL" id="KAK2659521.1"/>
    </source>
</evidence>
<dbReference type="PANTHER" id="PTHR48449">
    <property type="entry name" value="DUF1985 DOMAIN-CONTAINING PROTEIN"/>
    <property type="match status" value="1"/>
</dbReference>
<evidence type="ECO:0000256" key="1">
    <source>
        <dbReference type="SAM" id="MobiDB-lite"/>
    </source>
</evidence>
<dbReference type="Pfam" id="PF09331">
    <property type="entry name" value="DUF1985"/>
    <property type="match status" value="1"/>
</dbReference>
<evidence type="ECO:0000259" key="2">
    <source>
        <dbReference type="Pfam" id="PF09331"/>
    </source>
</evidence>
<dbReference type="InterPro" id="IPR015410">
    <property type="entry name" value="DUF1985"/>
</dbReference>
<feature type="domain" description="DUF1985" evidence="2">
    <location>
        <begin position="78"/>
        <end position="192"/>
    </location>
</feature>
<feature type="region of interest" description="Disordered" evidence="1">
    <location>
        <begin position="326"/>
        <end position="356"/>
    </location>
</feature>
<sequence>MIMDEELLKTPEEEWYEGKLTRQYPFDGLGRIDDALNQVPVEFVVEDYRQFMASCFGHFMMMYRRVKFLSVVIHRLLLRKLHLKGPSYEIQFIPENQVVRFSKVQFCMITGLRFGDVPYTSWDNITFEEFRVVLSLSEFQQAYDSVKLCLLYMLNWILMGLDERVKIPVRQFRLVEGLDAFDTFPWGDHVYSHSIFSFKYAIDRRRERFERRQQSKGANVYMLETYNIYDRSYALLIFAFKVILEFGIQFGRRRATDLSPSILKWELNKQSRADKLSKIFTTRIFTRTEFVPTEAEMGELYYVSIEEAILDPLSVGKEAISDLGSVRLSDTEGSKPEHGRGSLEMHSNPELGGDRHRRQKLVRFRIPVYTVGDHS</sequence>
<dbReference type="EMBL" id="JANJYI010000002">
    <property type="protein sequence ID" value="KAK2659521.1"/>
    <property type="molecule type" value="Genomic_DNA"/>
</dbReference>
<dbReference type="PANTHER" id="PTHR48449:SF1">
    <property type="entry name" value="DUF1985 DOMAIN-CONTAINING PROTEIN"/>
    <property type="match status" value="1"/>
</dbReference>
<proteinExistence type="predicted"/>
<dbReference type="AlphaFoldDB" id="A0AAD9XHB0"/>
<accession>A0AAD9XHB0</accession>
<dbReference type="Proteomes" id="UP001280121">
    <property type="component" value="Unassembled WGS sequence"/>
</dbReference>
<organism evidence="3 4">
    <name type="scientific">Dipteronia dyeriana</name>
    <dbReference type="NCBI Taxonomy" id="168575"/>
    <lineage>
        <taxon>Eukaryota</taxon>
        <taxon>Viridiplantae</taxon>
        <taxon>Streptophyta</taxon>
        <taxon>Embryophyta</taxon>
        <taxon>Tracheophyta</taxon>
        <taxon>Spermatophyta</taxon>
        <taxon>Magnoliopsida</taxon>
        <taxon>eudicotyledons</taxon>
        <taxon>Gunneridae</taxon>
        <taxon>Pentapetalae</taxon>
        <taxon>rosids</taxon>
        <taxon>malvids</taxon>
        <taxon>Sapindales</taxon>
        <taxon>Sapindaceae</taxon>
        <taxon>Hippocastanoideae</taxon>
        <taxon>Acereae</taxon>
        <taxon>Dipteronia</taxon>
    </lineage>
</organism>
<keyword evidence="4" id="KW-1185">Reference proteome</keyword>
<comment type="caution">
    <text evidence="3">The sequence shown here is derived from an EMBL/GenBank/DDBJ whole genome shotgun (WGS) entry which is preliminary data.</text>
</comment>
<name>A0AAD9XHB0_9ROSI</name>
<feature type="compositionally biased region" description="Basic and acidic residues" evidence="1">
    <location>
        <begin position="329"/>
        <end position="343"/>
    </location>
</feature>
<reference evidence="3" key="1">
    <citation type="journal article" date="2023" name="Plant J.">
        <title>Genome sequences and population genomics provide insights into the demographic history, inbreeding, and mutation load of two 'living fossil' tree species of Dipteronia.</title>
        <authorList>
            <person name="Feng Y."/>
            <person name="Comes H.P."/>
            <person name="Chen J."/>
            <person name="Zhu S."/>
            <person name="Lu R."/>
            <person name="Zhang X."/>
            <person name="Li P."/>
            <person name="Qiu J."/>
            <person name="Olsen K.M."/>
            <person name="Qiu Y."/>
        </authorList>
    </citation>
    <scope>NUCLEOTIDE SEQUENCE</scope>
    <source>
        <strain evidence="3">KIB01</strain>
    </source>
</reference>
<evidence type="ECO:0000313" key="4">
    <source>
        <dbReference type="Proteomes" id="UP001280121"/>
    </source>
</evidence>